<evidence type="ECO:0000256" key="3">
    <source>
        <dbReference type="ARBA" id="ARBA00023002"/>
    </source>
</evidence>
<dbReference type="Pfam" id="PF05368">
    <property type="entry name" value="NmrA"/>
    <property type="match status" value="1"/>
</dbReference>
<accession>A0AAJ0FGX0</accession>
<proteinExistence type="inferred from homology"/>
<sequence>MSTSSTTAFVTAATGTQGEAVARHLRAIGWTVHATARNMDAPVVHSLQSLGVEVTPGDWEDEAALTAAIAGCSSLFLNLMPKLADFTSEVPHARRILAIAKAAGVKHVVYSSGLSVNNPEKRAYYVPNSMPAEVLGWKREIEGLVRAAGFEAWTILRGAFFMPNFLLPKVGMYPGLRETNKWTTALTAETRMPMVDTEDIAKFAVAAFRDPGRFHRQEIGIASELRSPDELMELLGEATGRDMRAVFLTDEEIEAQKDTNIFVVAQLMSRDLGDCVDIDEAKSWGIPLGTFKQFLERETKALKETYP</sequence>
<gene>
    <name evidence="5" type="ORF">QBC33DRAFT_618907</name>
</gene>
<comment type="caution">
    <text evidence="5">The sequence shown here is derived from an EMBL/GenBank/DDBJ whole genome shotgun (WGS) entry which is preliminary data.</text>
</comment>
<dbReference type="PANTHER" id="PTHR42748">
    <property type="entry name" value="NITROGEN METABOLITE REPRESSION PROTEIN NMRA FAMILY MEMBER"/>
    <property type="match status" value="1"/>
</dbReference>
<dbReference type="Proteomes" id="UP001244011">
    <property type="component" value="Unassembled WGS sequence"/>
</dbReference>
<feature type="domain" description="NmrA-like" evidence="4">
    <location>
        <begin position="7"/>
        <end position="256"/>
    </location>
</feature>
<dbReference type="SUPFAM" id="SSF51735">
    <property type="entry name" value="NAD(P)-binding Rossmann-fold domains"/>
    <property type="match status" value="1"/>
</dbReference>
<reference evidence="5" key="1">
    <citation type="submission" date="2023-06" db="EMBL/GenBank/DDBJ databases">
        <title>Genome-scale phylogeny and comparative genomics of the fungal order Sordariales.</title>
        <authorList>
            <consortium name="Lawrence Berkeley National Laboratory"/>
            <person name="Hensen N."/>
            <person name="Bonometti L."/>
            <person name="Westerberg I."/>
            <person name="Brannstrom I.O."/>
            <person name="Guillou S."/>
            <person name="Cros-Aarteil S."/>
            <person name="Calhoun S."/>
            <person name="Haridas S."/>
            <person name="Kuo A."/>
            <person name="Mondo S."/>
            <person name="Pangilinan J."/>
            <person name="Riley R."/>
            <person name="Labutti K."/>
            <person name="Andreopoulos B."/>
            <person name="Lipzen A."/>
            <person name="Chen C."/>
            <person name="Yanf M."/>
            <person name="Daum C."/>
            <person name="Ng V."/>
            <person name="Clum A."/>
            <person name="Steindorff A."/>
            <person name="Ohm R."/>
            <person name="Martin F."/>
            <person name="Silar P."/>
            <person name="Natvig D."/>
            <person name="Lalanne C."/>
            <person name="Gautier V."/>
            <person name="Ament-Velasquez S.L."/>
            <person name="Kruys A."/>
            <person name="Hutchinson M.I."/>
            <person name="Powell A.J."/>
            <person name="Barry K."/>
            <person name="Miller A.N."/>
            <person name="Grigoriev I.V."/>
            <person name="Debuchy R."/>
            <person name="Gladieux P."/>
            <person name="Thoren M.H."/>
            <person name="Johannesson H."/>
        </authorList>
    </citation>
    <scope>NUCLEOTIDE SEQUENCE</scope>
    <source>
        <strain evidence="5">8032-3</strain>
    </source>
</reference>
<dbReference type="GeneID" id="85315905"/>
<dbReference type="PANTHER" id="PTHR42748:SF30">
    <property type="entry name" value="NMRA-LIKE DOMAIN-CONTAINING PROTEIN"/>
    <property type="match status" value="1"/>
</dbReference>
<name>A0AAJ0FGX0_9PEZI</name>
<keyword evidence="3" id="KW-0560">Oxidoreductase</keyword>
<dbReference type="EMBL" id="MU839006">
    <property type="protein sequence ID" value="KAK1768026.1"/>
    <property type="molecule type" value="Genomic_DNA"/>
</dbReference>
<dbReference type="RefSeq" id="XP_060284239.1">
    <property type="nucleotide sequence ID" value="XM_060432718.1"/>
</dbReference>
<evidence type="ECO:0000313" key="5">
    <source>
        <dbReference type="EMBL" id="KAK1768026.1"/>
    </source>
</evidence>
<dbReference type="InterPro" id="IPR008030">
    <property type="entry name" value="NmrA-like"/>
</dbReference>
<dbReference type="Gene3D" id="3.40.50.720">
    <property type="entry name" value="NAD(P)-binding Rossmann-like Domain"/>
    <property type="match status" value="1"/>
</dbReference>
<evidence type="ECO:0000256" key="1">
    <source>
        <dbReference type="ARBA" id="ARBA00006328"/>
    </source>
</evidence>
<keyword evidence="2" id="KW-0521">NADP</keyword>
<comment type="similarity">
    <text evidence="1">Belongs to the NmrA-type oxidoreductase family.</text>
</comment>
<evidence type="ECO:0000313" key="6">
    <source>
        <dbReference type="Proteomes" id="UP001244011"/>
    </source>
</evidence>
<dbReference type="AlphaFoldDB" id="A0AAJ0FGX0"/>
<dbReference type="InterPro" id="IPR036291">
    <property type="entry name" value="NAD(P)-bd_dom_sf"/>
</dbReference>
<dbReference type="InterPro" id="IPR051164">
    <property type="entry name" value="NmrA-like_oxidored"/>
</dbReference>
<protein>
    <submittedName>
        <fullName evidence="5">Nad dependent epimerase dehydratase</fullName>
    </submittedName>
</protein>
<organism evidence="5 6">
    <name type="scientific">Phialemonium atrogriseum</name>
    <dbReference type="NCBI Taxonomy" id="1093897"/>
    <lineage>
        <taxon>Eukaryota</taxon>
        <taxon>Fungi</taxon>
        <taxon>Dikarya</taxon>
        <taxon>Ascomycota</taxon>
        <taxon>Pezizomycotina</taxon>
        <taxon>Sordariomycetes</taxon>
        <taxon>Sordariomycetidae</taxon>
        <taxon>Cephalothecales</taxon>
        <taxon>Cephalothecaceae</taxon>
        <taxon>Phialemonium</taxon>
    </lineage>
</organism>
<dbReference type="GO" id="GO:0016491">
    <property type="term" value="F:oxidoreductase activity"/>
    <property type="evidence" value="ECO:0007669"/>
    <property type="project" value="UniProtKB-KW"/>
</dbReference>
<evidence type="ECO:0000256" key="2">
    <source>
        <dbReference type="ARBA" id="ARBA00022857"/>
    </source>
</evidence>
<keyword evidence="6" id="KW-1185">Reference proteome</keyword>
<dbReference type="GO" id="GO:0005634">
    <property type="term" value="C:nucleus"/>
    <property type="evidence" value="ECO:0007669"/>
    <property type="project" value="TreeGrafter"/>
</dbReference>
<evidence type="ECO:0000259" key="4">
    <source>
        <dbReference type="Pfam" id="PF05368"/>
    </source>
</evidence>